<dbReference type="NCBIfam" id="NF047864">
    <property type="entry name" value="CBU_0592_membra"/>
    <property type="match status" value="1"/>
</dbReference>
<name>A0ABT6FW16_9FLAO</name>
<dbReference type="RefSeq" id="WP_277901309.1">
    <property type="nucleotide sequence ID" value="NZ_JAPMUA010000007.1"/>
</dbReference>
<dbReference type="Proteomes" id="UP001153642">
    <property type="component" value="Unassembled WGS sequence"/>
</dbReference>
<evidence type="ECO:0000313" key="4">
    <source>
        <dbReference type="Proteomes" id="UP001153642"/>
    </source>
</evidence>
<dbReference type="InterPro" id="IPR058058">
    <property type="entry name" value="CBU_0592-like"/>
</dbReference>
<proteinExistence type="predicted"/>
<sequence>MNIELYTIIGWVGAIIFIIAYLLLVMKKISARKKTYHILNAIGAICLIANAYYLSDFPNVLVNVVWAAIAIYASTKSLSSKG</sequence>
<gene>
    <name evidence="3" type="ORF">OSR52_16470</name>
</gene>
<protein>
    <recommendedName>
        <fullName evidence="2">CBU-0592-like domain-containing protein</fullName>
    </recommendedName>
</protein>
<feature type="transmembrane region" description="Helical" evidence="1">
    <location>
        <begin position="6"/>
        <end position="24"/>
    </location>
</feature>
<evidence type="ECO:0000313" key="3">
    <source>
        <dbReference type="EMBL" id="MDG3587459.1"/>
    </source>
</evidence>
<dbReference type="EMBL" id="JAPMUA010000007">
    <property type="protein sequence ID" value="MDG3587459.1"/>
    <property type="molecule type" value="Genomic_DNA"/>
</dbReference>
<dbReference type="Pfam" id="PF26604">
    <property type="entry name" value="CBU_0592"/>
    <property type="match status" value="1"/>
</dbReference>
<evidence type="ECO:0000259" key="2">
    <source>
        <dbReference type="Pfam" id="PF26604"/>
    </source>
</evidence>
<reference evidence="3" key="1">
    <citation type="submission" date="2022-11" db="EMBL/GenBank/DDBJ databases">
        <title>High-quality draft genome sequence of Galbibacter sp. strain CMA-7.</title>
        <authorList>
            <person name="Wei L."/>
            <person name="Dong C."/>
            <person name="Shao Z."/>
        </authorList>
    </citation>
    <scope>NUCLEOTIDE SEQUENCE</scope>
    <source>
        <strain evidence="3">CMA-7</strain>
    </source>
</reference>
<feature type="domain" description="CBU-0592-like" evidence="2">
    <location>
        <begin position="6"/>
        <end position="79"/>
    </location>
</feature>
<keyword evidence="1" id="KW-0472">Membrane</keyword>
<keyword evidence="4" id="KW-1185">Reference proteome</keyword>
<organism evidence="3 4">
    <name type="scientific">Galbibacter pacificus</name>
    <dbReference type="NCBI Taxonomy" id="2996052"/>
    <lineage>
        <taxon>Bacteria</taxon>
        <taxon>Pseudomonadati</taxon>
        <taxon>Bacteroidota</taxon>
        <taxon>Flavobacteriia</taxon>
        <taxon>Flavobacteriales</taxon>
        <taxon>Flavobacteriaceae</taxon>
        <taxon>Galbibacter</taxon>
    </lineage>
</organism>
<keyword evidence="1" id="KW-0812">Transmembrane</keyword>
<keyword evidence="1" id="KW-1133">Transmembrane helix</keyword>
<evidence type="ECO:0000256" key="1">
    <source>
        <dbReference type="SAM" id="Phobius"/>
    </source>
</evidence>
<accession>A0ABT6FW16</accession>
<comment type="caution">
    <text evidence="3">The sequence shown here is derived from an EMBL/GenBank/DDBJ whole genome shotgun (WGS) entry which is preliminary data.</text>
</comment>
<feature type="transmembrane region" description="Helical" evidence="1">
    <location>
        <begin position="36"/>
        <end position="54"/>
    </location>
</feature>